<protein>
    <submittedName>
        <fullName evidence="1">Uncharacterized protein</fullName>
    </submittedName>
</protein>
<proteinExistence type="predicted"/>
<dbReference type="EMBL" id="GBRH01282257">
    <property type="protein sequence ID" value="JAD15638.1"/>
    <property type="molecule type" value="Transcribed_RNA"/>
</dbReference>
<name>A0A0A8XSB7_ARUDO</name>
<reference evidence="1" key="2">
    <citation type="journal article" date="2015" name="Data Brief">
        <title>Shoot transcriptome of the giant reed, Arundo donax.</title>
        <authorList>
            <person name="Barrero R.A."/>
            <person name="Guerrero F.D."/>
            <person name="Moolhuijzen P."/>
            <person name="Goolsby J.A."/>
            <person name="Tidwell J."/>
            <person name="Bellgard S.E."/>
            <person name="Bellgard M.I."/>
        </authorList>
    </citation>
    <scope>NUCLEOTIDE SEQUENCE</scope>
    <source>
        <tissue evidence="1">Shoot tissue taken approximately 20 cm above the soil surface</tissue>
    </source>
</reference>
<accession>A0A0A8XSB7</accession>
<reference evidence="1" key="1">
    <citation type="submission" date="2014-09" db="EMBL/GenBank/DDBJ databases">
        <authorList>
            <person name="Magalhaes I.L.F."/>
            <person name="Oliveira U."/>
            <person name="Santos F.R."/>
            <person name="Vidigal T.H.D.A."/>
            <person name="Brescovit A.D."/>
            <person name="Santos A.J."/>
        </authorList>
    </citation>
    <scope>NUCLEOTIDE SEQUENCE</scope>
    <source>
        <tissue evidence="1">Shoot tissue taken approximately 20 cm above the soil surface</tissue>
    </source>
</reference>
<organism evidence="1">
    <name type="scientific">Arundo donax</name>
    <name type="common">Giant reed</name>
    <name type="synonym">Donax arundinaceus</name>
    <dbReference type="NCBI Taxonomy" id="35708"/>
    <lineage>
        <taxon>Eukaryota</taxon>
        <taxon>Viridiplantae</taxon>
        <taxon>Streptophyta</taxon>
        <taxon>Embryophyta</taxon>
        <taxon>Tracheophyta</taxon>
        <taxon>Spermatophyta</taxon>
        <taxon>Magnoliopsida</taxon>
        <taxon>Liliopsida</taxon>
        <taxon>Poales</taxon>
        <taxon>Poaceae</taxon>
        <taxon>PACMAD clade</taxon>
        <taxon>Arundinoideae</taxon>
        <taxon>Arundineae</taxon>
        <taxon>Arundo</taxon>
    </lineage>
</organism>
<evidence type="ECO:0000313" key="1">
    <source>
        <dbReference type="EMBL" id="JAD15638.1"/>
    </source>
</evidence>
<sequence length="9" mass="1152">MRRLARRGH</sequence>